<dbReference type="FunFam" id="1.10.150.110:FF:000005">
    <property type="entry name" value="DNA polymerase POL4"/>
    <property type="match status" value="1"/>
</dbReference>
<keyword evidence="16" id="KW-0539">Nucleus</keyword>
<keyword evidence="12" id="KW-0239">DNA-directed DNA polymerase</keyword>
<evidence type="ECO:0000256" key="6">
    <source>
        <dbReference type="ARBA" id="ARBA00022634"/>
    </source>
</evidence>
<evidence type="ECO:0000256" key="3">
    <source>
        <dbReference type="ARBA" id="ARBA00008323"/>
    </source>
</evidence>
<dbReference type="InterPro" id="IPR019843">
    <property type="entry name" value="DNA_pol-X_BS"/>
</dbReference>
<evidence type="ECO:0000256" key="12">
    <source>
        <dbReference type="ARBA" id="ARBA00022932"/>
    </source>
</evidence>
<dbReference type="EMBL" id="SRPW01001071">
    <property type="protein sequence ID" value="KAG6007829.1"/>
    <property type="molecule type" value="Genomic_DNA"/>
</dbReference>
<feature type="compositionally biased region" description="Basic residues" evidence="19">
    <location>
        <begin position="179"/>
        <end position="188"/>
    </location>
</feature>
<dbReference type="EC" id="2.7.7.7" evidence="4"/>
<dbReference type="SUPFAM" id="SSF81301">
    <property type="entry name" value="Nucleotidyltransferase"/>
    <property type="match status" value="1"/>
</dbReference>
<dbReference type="InterPro" id="IPR002054">
    <property type="entry name" value="DNA-dir_DNA_pol_X"/>
</dbReference>
<keyword evidence="22" id="KW-1185">Reference proteome</keyword>
<keyword evidence="11" id="KW-0227">DNA damage</keyword>
<proteinExistence type="inferred from homology"/>
<evidence type="ECO:0000259" key="20">
    <source>
        <dbReference type="PROSITE" id="PS50172"/>
    </source>
</evidence>
<name>A0A9P7NC87_9HYPO</name>
<evidence type="ECO:0000256" key="19">
    <source>
        <dbReference type="SAM" id="MobiDB-lite"/>
    </source>
</evidence>
<dbReference type="InterPro" id="IPR002008">
    <property type="entry name" value="DNA_pol_X_beta-like"/>
</dbReference>
<feature type="compositionally biased region" description="Basic and acidic residues" evidence="19">
    <location>
        <begin position="9"/>
        <end position="24"/>
    </location>
</feature>
<dbReference type="AlphaFoldDB" id="A0A9P7NC87"/>
<comment type="caution">
    <text evidence="21">The sequence shown here is derived from an EMBL/GenBank/DDBJ whole genome shotgun (WGS) entry which is preliminary data.</text>
</comment>
<comment type="similarity">
    <text evidence="3">Belongs to the DNA polymerase type-X family.</text>
</comment>
<dbReference type="Gene3D" id="1.10.150.110">
    <property type="entry name" value="DNA polymerase beta, N-terminal domain-like"/>
    <property type="match status" value="1"/>
</dbReference>
<comment type="subcellular location">
    <subcellularLocation>
        <location evidence="2">Nucleus</location>
    </subcellularLocation>
</comment>
<feature type="compositionally biased region" description="Basic and acidic residues" evidence="19">
    <location>
        <begin position="307"/>
        <end position="318"/>
    </location>
</feature>
<evidence type="ECO:0000256" key="13">
    <source>
        <dbReference type="ARBA" id="ARBA00023125"/>
    </source>
</evidence>
<keyword evidence="14" id="KW-0234">DNA repair</keyword>
<organism evidence="21 22">
    <name type="scientific">Claviceps pusilla</name>
    <dbReference type="NCBI Taxonomy" id="123648"/>
    <lineage>
        <taxon>Eukaryota</taxon>
        <taxon>Fungi</taxon>
        <taxon>Dikarya</taxon>
        <taxon>Ascomycota</taxon>
        <taxon>Pezizomycotina</taxon>
        <taxon>Sordariomycetes</taxon>
        <taxon>Hypocreomycetidae</taxon>
        <taxon>Hypocreales</taxon>
        <taxon>Clavicipitaceae</taxon>
        <taxon>Claviceps</taxon>
    </lineage>
</organism>
<evidence type="ECO:0000256" key="1">
    <source>
        <dbReference type="ARBA" id="ARBA00001936"/>
    </source>
</evidence>
<dbReference type="InterPro" id="IPR010996">
    <property type="entry name" value="HHH_MUS81"/>
</dbReference>
<evidence type="ECO:0000313" key="22">
    <source>
        <dbReference type="Proteomes" id="UP000748025"/>
    </source>
</evidence>
<dbReference type="GO" id="GO:0006303">
    <property type="term" value="P:double-strand break repair via nonhomologous end joining"/>
    <property type="evidence" value="ECO:0007669"/>
    <property type="project" value="TreeGrafter"/>
</dbReference>
<reference evidence="21" key="1">
    <citation type="journal article" date="2020" name="bioRxiv">
        <title>Whole genome comparisons of ergot fungi reveals the divergence and evolution of species within the genus Claviceps are the result of varying mechanisms driving genome evolution and host range expansion.</title>
        <authorList>
            <person name="Wyka S.A."/>
            <person name="Mondo S.J."/>
            <person name="Liu M."/>
            <person name="Dettman J."/>
            <person name="Nalam V."/>
            <person name="Broders K.D."/>
        </authorList>
    </citation>
    <scope>NUCLEOTIDE SEQUENCE</scope>
    <source>
        <strain evidence="21">CCC 602</strain>
    </source>
</reference>
<dbReference type="CDD" id="cd00141">
    <property type="entry name" value="NT_POLXc"/>
    <property type="match status" value="1"/>
</dbReference>
<dbReference type="Proteomes" id="UP000748025">
    <property type="component" value="Unassembled WGS sequence"/>
</dbReference>
<dbReference type="Pfam" id="PF10391">
    <property type="entry name" value="DNA_pol_lambd_f"/>
    <property type="match status" value="1"/>
</dbReference>
<evidence type="ECO:0000313" key="21">
    <source>
        <dbReference type="EMBL" id="KAG6007829.1"/>
    </source>
</evidence>
<evidence type="ECO:0000256" key="18">
    <source>
        <dbReference type="PIRSR" id="PIRSR622312-50"/>
    </source>
</evidence>
<dbReference type="PRINTS" id="PR00870">
    <property type="entry name" value="DNAPOLXBETA"/>
</dbReference>
<sequence length="875" mass="97451">MELAPQPSLRDKVAHFELMKKLTEESDDSDDGHGTAAQQRRHREDCMRFFSAAVASPPDSTASADDRRRHHHHHRPAAPPRDDDAKTTTVTVTPIIKATQPHLMRGRVRDTPAERPDETVIPDTRRVSKTTTTTTTTTTMLRRSLRTPLSVASALPQALDPSRGSAATTTMEDSPSLGARHKAKKRKQRSESLAVRPEGEQIFKGLRFYYVPDDDVAPVRRLRIGKAREFGASWTREAEGATHVIVDKGIPYADVEKMIGQGGGEGEGEGEGTGTRVVVNEEYPIDCIRFRSLLDHRQKKYAVPGQTRDKDPSEREGRLGQYGVESRGQTDAVGDFSRLTVKPPQQQQQHRRTTSKSGHILDLGTPSARHESSCAEDGGSDGKANETVTPSAEAQAMTGPDVGSSPSDREDAVGRKRSKEQQRGSDELSRYITMMQEFKGLPLDNDDDDDDDDDDGDGDEPHPAAAGYETGRPSDDDEEARSGPDDLEQPISKRIKSHHHDTRTRKKTAHVEEQFACHQAGAQNADANNPNARTIEVLQGMADYYDRINDHWRSTGYRKAISTLKRHGVKITSEQQAVQLPHIGQRIAQKIEEIATTNELRRLKYAEEQHADEPARRALQLFLRIHGVGTAQAQRWLSMGYRTLDDLRTRAKLSPGQRIGVDHFDDLNSRIPRHEVEALGAYVCRAAARVDPSLEVIIGGSYRRGAPTSGDIDFVLTKPDTTSTEQLRPSFTRLLDVLTAEGFLTARLAQHRPSGSSRGSKFHGCCVLPSPSATDGASDKTSEQQQRRPPLWRRIDFLLVPESERGAALIYFTGNDIFNRSMRLLARRKGMCLNQRGLFRRTGGGVAGELVEGRCERRIFEVLGVQWREAWERWC</sequence>
<feature type="compositionally biased region" description="Basic and acidic residues" evidence="19">
    <location>
        <begin position="407"/>
        <end position="429"/>
    </location>
</feature>
<dbReference type="Gene3D" id="3.30.210.10">
    <property type="entry name" value="DNA polymerase, thumb domain"/>
    <property type="match status" value="1"/>
</dbReference>
<evidence type="ECO:0000256" key="8">
    <source>
        <dbReference type="ARBA" id="ARBA00022695"/>
    </source>
</evidence>
<keyword evidence="15" id="KW-0456">Lyase</keyword>
<feature type="compositionally biased region" description="Basic residues" evidence="19">
    <location>
        <begin position="493"/>
        <end position="508"/>
    </location>
</feature>
<evidence type="ECO:0000256" key="17">
    <source>
        <dbReference type="ARBA" id="ARBA00049244"/>
    </source>
</evidence>
<protein>
    <recommendedName>
        <fullName evidence="5">DNA polymerase lambda</fullName>
        <ecNumber evidence="4">2.7.7.7</ecNumber>
    </recommendedName>
</protein>
<dbReference type="InterPro" id="IPR036420">
    <property type="entry name" value="BRCT_dom_sf"/>
</dbReference>
<feature type="region of interest" description="Disordered" evidence="19">
    <location>
        <begin position="1"/>
        <end position="88"/>
    </location>
</feature>
<feature type="active site" description="Nucleophile; Schiff-base intermediate with DNA; for 5'-dRP lyase activity" evidence="18">
    <location>
        <position position="590"/>
    </location>
</feature>
<keyword evidence="13" id="KW-0238">DNA-binding</keyword>
<feature type="compositionally biased region" description="Acidic residues" evidence="19">
    <location>
        <begin position="444"/>
        <end position="458"/>
    </location>
</feature>
<dbReference type="GO" id="GO:0003677">
    <property type="term" value="F:DNA binding"/>
    <property type="evidence" value="ECO:0007669"/>
    <property type="project" value="UniProtKB-KW"/>
</dbReference>
<gene>
    <name evidence="21" type="ORF">E4U43_000247</name>
</gene>
<dbReference type="Pfam" id="PF14791">
    <property type="entry name" value="DNA_pol_B_thumb"/>
    <property type="match status" value="1"/>
</dbReference>
<dbReference type="SUPFAM" id="SSF81585">
    <property type="entry name" value="PsbU/PolX domain-like"/>
    <property type="match status" value="1"/>
</dbReference>
<dbReference type="InterPro" id="IPR028207">
    <property type="entry name" value="DNA_pol_B_palm_palm"/>
</dbReference>
<evidence type="ECO:0000256" key="2">
    <source>
        <dbReference type="ARBA" id="ARBA00004123"/>
    </source>
</evidence>
<feature type="region of interest" description="Disordered" evidence="19">
    <location>
        <begin position="300"/>
        <end position="510"/>
    </location>
</feature>
<evidence type="ECO:0000256" key="5">
    <source>
        <dbReference type="ARBA" id="ARBA00016513"/>
    </source>
</evidence>
<keyword evidence="9" id="KW-0235">DNA replication</keyword>
<dbReference type="SMART" id="SM00483">
    <property type="entry name" value="POLXc"/>
    <property type="match status" value="1"/>
</dbReference>
<comment type="catalytic activity">
    <reaction evidence="17">
        <text>DNA(n) + a 2'-deoxyribonucleoside 5'-triphosphate = DNA(n+1) + diphosphate</text>
        <dbReference type="Rhea" id="RHEA:22508"/>
        <dbReference type="Rhea" id="RHEA-COMP:17339"/>
        <dbReference type="Rhea" id="RHEA-COMP:17340"/>
        <dbReference type="ChEBI" id="CHEBI:33019"/>
        <dbReference type="ChEBI" id="CHEBI:61560"/>
        <dbReference type="ChEBI" id="CHEBI:173112"/>
        <dbReference type="EC" id="2.7.7.7"/>
    </reaction>
</comment>
<dbReference type="GO" id="GO:0006260">
    <property type="term" value="P:DNA replication"/>
    <property type="evidence" value="ECO:0007669"/>
    <property type="project" value="UniProtKB-KW"/>
</dbReference>
<dbReference type="GO" id="GO:0003887">
    <property type="term" value="F:DNA-directed DNA polymerase activity"/>
    <property type="evidence" value="ECO:0007669"/>
    <property type="project" value="UniProtKB-KW"/>
</dbReference>
<keyword evidence="6" id="KW-0237">DNA synthesis</keyword>
<evidence type="ECO:0000256" key="14">
    <source>
        <dbReference type="ARBA" id="ARBA00023204"/>
    </source>
</evidence>
<dbReference type="Gene3D" id="1.10.150.20">
    <property type="entry name" value="5' to 3' exonuclease, C-terminal subdomain"/>
    <property type="match status" value="1"/>
</dbReference>
<feature type="domain" description="BRCT" evidence="20">
    <location>
        <begin position="198"/>
        <end position="301"/>
    </location>
</feature>
<dbReference type="PRINTS" id="PR00869">
    <property type="entry name" value="DNAPOLX"/>
</dbReference>
<dbReference type="GO" id="GO:0016829">
    <property type="term" value="F:lyase activity"/>
    <property type="evidence" value="ECO:0007669"/>
    <property type="project" value="UniProtKB-KW"/>
</dbReference>
<dbReference type="InterPro" id="IPR029398">
    <property type="entry name" value="PolB_thumb"/>
</dbReference>
<dbReference type="FunFam" id="1.10.150.20:FF:000010">
    <property type="entry name" value="DNA polymerase lambda"/>
    <property type="match status" value="1"/>
</dbReference>
<dbReference type="InterPro" id="IPR022312">
    <property type="entry name" value="DNA_pol_X"/>
</dbReference>
<dbReference type="Gene3D" id="3.30.460.10">
    <property type="entry name" value="Beta Polymerase, domain 2"/>
    <property type="match status" value="1"/>
</dbReference>
<evidence type="ECO:0000256" key="11">
    <source>
        <dbReference type="ARBA" id="ARBA00022763"/>
    </source>
</evidence>
<dbReference type="Pfam" id="PF14716">
    <property type="entry name" value="HHH_8"/>
    <property type="match status" value="1"/>
</dbReference>
<evidence type="ECO:0000256" key="7">
    <source>
        <dbReference type="ARBA" id="ARBA00022679"/>
    </source>
</evidence>
<dbReference type="InterPro" id="IPR037160">
    <property type="entry name" value="DNA_Pol_thumb_sf"/>
</dbReference>
<dbReference type="InterPro" id="IPR018944">
    <property type="entry name" value="DNA_pol_lambd_fingers_domain"/>
</dbReference>
<dbReference type="OrthoDB" id="205514at2759"/>
<dbReference type="SUPFAM" id="SSF47802">
    <property type="entry name" value="DNA polymerase beta, N-terminal domain-like"/>
    <property type="match status" value="1"/>
</dbReference>
<evidence type="ECO:0000256" key="16">
    <source>
        <dbReference type="ARBA" id="ARBA00023242"/>
    </source>
</evidence>
<comment type="cofactor">
    <cofactor evidence="1">
        <name>Mn(2+)</name>
        <dbReference type="ChEBI" id="CHEBI:29035"/>
    </cofactor>
</comment>
<evidence type="ECO:0000256" key="9">
    <source>
        <dbReference type="ARBA" id="ARBA00022705"/>
    </source>
</evidence>
<dbReference type="GO" id="GO:0046872">
    <property type="term" value="F:metal ion binding"/>
    <property type="evidence" value="ECO:0007669"/>
    <property type="project" value="UniProtKB-KW"/>
</dbReference>
<evidence type="ECO:0000256" key="4">
    <source>
        <dbReference type="ARBA" id="ARBA00012417"/>
    </source>
</evidence>
<dbReference type="GO" id="GO:0005634">
    <property type="term" value="C:nucleus"/>
    <property type="evidence" value="ECO:0007669"/>
    <property type="project" value="UniProtKB-SubCell"/>
</dbReference>
<evidence type="ECO:0000256" key="10">
    <source>
        <dbReference type="ARBA" id="ARBA00022723"/>
    </source>
</evidence>
<dbReference type="PROSITE" id="PS50172">
    <property type="entry name" value="BRCT"/>
    <property type="match status" value="1"/>
</dbReference>
<dbReference type="PROSITE" id="PS00522">
    <property type="entry name" value="DNA_POLYMERASE_X"/>
    <property type="match status" value="1"/>
</dbReference>
<accession>A0A9P7NC87</accession>
<keyword evidence="8" id="KW-0548">Nucleotidyltransferase</keyword>
<evidence type="ECO:0000256" key="15">
    <source>
        <dbReference type="ARBA" id="ARBA00023239"/>
    </source>
</evidence>
<dbReference type="Pfam" id="PF14792">
    <property type="entry name" value="DNA_pol_B_palm"/>
    <property type="match status" value="1"/>
</dbReference>
<dbReference type="PANTHER" id="PTHR11276">
    <property type="entry name" value="DNA POLYMERASE TYPE-X FAMILY MEMBER"/>
    <property type="match status" value="1"/>
</dbReference>
<dbReference type="InterPro" id="IPR027421">
    <property type="entry name" value="DNA_pol_lamdba_lyase_dom_sf"/>
</dbReference>
<dbReference type="PANTHER" id="PTHR11276:SF28">
    <property type="entry name" value="DNA POLYMERASE LAMBDA"/>
    <property type="match status" value="1"/>
</dbReference>
<keyword evidence="7" id="KW-0808">Transferase</keyword>
<dbReference type="InterPro" id="IPR001357">
    <property type="entry name" value="BRCT_dom"/>
</dbReference>
<dbReference type="InterPro" id="IPR043519">
    <property type="entry name" value="NT_sf"/>
</dbReference>
<dbReference type="Gene3D" id="3.40.50.10190">
    <property type="entry name" value="BRCT domain"/>
    <property type="match status" value="1"/>
</dbReference>
<feature type="region of interest" description="Disordered" evidence="19">
    <location>
        <begin position="147"/>
        <end position="194"/>
    </location>
</feature>
<keyword evidence="10" id="KW-0479">Metal-binding</keyword>